<dbReference type="GO" id="GO:0004594">
    <property type="term" value="F:pantothenate kinase activity"/>
    <property type="evidence" value="ECO:0007669"/>
    <property type="project" value="InterPro"/>
</dbReference>
<protein>
    <recommendedName>
        <fullName evidence="12">Type III pantothenate kinase</fullName>
    </recommendedName>
</protein>
<evidence type="ECO:0000256" key="12">
    <source>
        <dbReference type="ARBA" id="ARBA00040883"/>
    </source>
</evidence>
<evidence type="ECO:0000256" key="2">
    <source>
        <dbReference type="ARBA" id="ARBA00004496"/>
    </source>
</evidence>
<comment type="subcellular location">
    <subcellularLocation>
        <location evidence="2">Cytoplasm</location>
    </subcellularLocation>
</comment>
<dbReference type="NCBIfam" id="NF009855">
    <property type="entry name" value="PRK13321.1"/>
    <property type="match status" value="1"/>
</dbReference>
<keyword evidence="5 13" id="KW-0808">Transferase</keyword>
<keyword evidence="9" id="KW-0630">Potassium</keyword>
<evidence type="ECO:0000313" key="13">
    <source>
        <dbReference type="EMBL" id="VAW36267.1"/>
    </source>
</evidence>
<evidence type="ECO:0000256" key="9">
    <source>
        <dbReference type="ARBA" id="ARBA00022958"/>
    </source>
</evidence>
<comment type="subunit">
    <text evidence="3">Homodimer.</text>
</comment>
<dbReference type="SUPFAM" id="SSF53067">
    <property type="entry name" value="Actin-like ATPase domain"/>
    <property type="match status" value="2"/>
</dbReference>
<name>A0A3B0VDD2_9ZZZZ</name>
<keyword evidence="10" id="KW-0173">Coenzyme A biosynthesis</keyword>
<dbReference type="HAMAP" id="MF_01274">
    <property type="entry name" value="Pantothen_kinase_3"/>
    <property type="match status" value="1"/>
</dbReference>
<proteinExistence type="inferred from homology"/>
<reference evidence="13" key="1">
    <citation type="submission" date="2018-06" db="EMBL/GenBank/DDBJ databases">
        <authorList>
            <person name="Zhirakovskaya E."/>
        </authorList>
    </citation>
    <scope>NUCLEOTIDE SEQUENCE</scope>
</reference>
<evidence type="ECO:0000256" key="3">
    <source>
        <dbReference type="ARBA" id="ARBA00011738"/>
    </source>
</evidence>
<keyword evidence="4" id="KW-0963">Cytoplasm</keyword>
<dbReference type="GO" id="GO:0005737">
    <property type="term" value="C:cytoplasm"/>
    <property type="evidence" value="ECO:0007669"/>
    <property type="project" value="UniProtKB-SubCell"/>
</dbReference>
<evidence type="ECO:0000256" key="10">
    <source>
        <dbReference type="ARBA" id="ARBA00022993"/>
    </source>
</evidence>
<accession>A0A3B0VDD2</accession>
<gene>
    <name evidence="13" type="ORF">MNBD_DELTA04-907</name>
</gene>
<comment type="cofactor">
    <cofactor evidence="1">
        <name>K(+)</name>
        <dbReference type="ChEBI" id="CHEBI:29103"/>
    </cofactor>
</comment>
<evidence type="ECO:0000256" key="8">
    <source>
        <dbReference type="ARBA" id="ARBA00022840"/>
    </source>
</evidence>
<keyword evidence="8" id="KW-0067">ATP-binding</keyword>
<dbReference type="AlphaFoldDB" id="A0A3B0VDD2"/>
<evidence type="ECO:0000256" key="5">
    <source>
        <dbReference type="ARBA" id="ARBA00022679"/>
    </source>
</evidence>
<evidence type="ECO:0000256" key="4">
    <source>
        <dbReference type="ARBA" id="ARBA00022490"/>
    </source>
</evidence>
<keyword evidence="6" id="KW-0547">Nucleotide-binding</keyword>
<dbReference type="Pfam" id="PF03309">
    <property type="entry name" value="Pan_kinase"/>
    <property type="match status" value="1"/>
</dbReference>
<organism evidence="13">
    <name type="scientific">hydrothermal vent metagenome</name>
    <dbReference type="NCBI Taxonomy" id="652676"/>
    <lineage>
        <taxon>unclassified sequences</taxon>
        <taxon>metagenomes</taxon>
        <taxon>ecological metagenomes</taxon>
    </lineage>
</organism>
<dbReference type="CDD" id="cd24015">
    <property type="entry name" value="ASKHA_NBD_PanK-III"/>
    <property type="match status" value="1"/>
</dbReference>
<dbReference type="PANTHER" id="PTHR34265:SF1">
    <property type="entry name" value="TYPE III PANTOTHENATE KINASE"/>
    <property type="match status" value="1"/>
</dbReference>
<keyword evidence="7 13" id="KW-0418">Kinase</keyword>
<evidence type="ECO:0000256" key="6">
    <source>
        <dbReference type="ARBA" id="ARBA00022741"/>
    </source>
</evidence>
<dbReference type="NCBIfam" id="TIGR00671">
    <property type="entry name" value="baf"/>
    <property type="match status" value="1"/>
</dbReference>
<sequence length="267" mass="28278">MLLAVDVGNSHTVSGIFSGGQLVAEWRLKSDRDRTGDELAIRYHTLFQMADIKPAEVTGFIISSVVPTLTAAWSSYVDRYFVGQLSSPPLTVSNTIETGITIATDNPAEVGADRIVNAVAACSLFTTGALIIVDFGTAITFDCINGDRQYLGGAILPGIPISLDALASRTAKLPRVEIDRVPEKAVGRNTGDAIRSGMLIGFGGMVDRLVDRLAAELCPAGEPVKVIATGGMAHIIAPHSTCIQIIEPRLTLNGLRIIYEKGKTNGS</sequence>
<dbReference type="Gene3D" id="3.30.420.40">
    <property type="match status" value="2"/>
</dbReference>
<comment type="similarity">
    <text evidence="11">Belongs to the type III pantothenate kinase family.</text>
</comment>
<dbReference type="InterPro" id="IPR043129">
    <property type="entry name" value="ATPase_NBD"/>
</dbReference>
<dbReference type="GO" id="GO:0015937">
    <property type="term" value="P:coenzyme A biosynthetic process"/>
    <property type="evidence" value="ECO:0007669"/>
    <property type="project" value="UniProtKB-KW"/>
</dbReference>
<evidence type="ECO:0000256" key="7">
    <source>
        <dbReference type="ARBA" id="ARBA00022777"/>
    </source>
</evidence>
<evidence type="ECO:0000256" key="1">
    <source>
        <dbReference type="ARBA" id="ARBA00001958"/>
    </source>
</evidence>
<dbReference type="PANTHER" id="PTHR34265">
    <property type="entry name" value="TYPE III PANTOTHENATE KINASE"/>
    <property type="match status" value="1"/>
</dbReference>
<dbReference type="EMBL" id="UOEY01000022">
    <property type="protein sequence ID" value="VAW36267.1"/>
    <property type="molecule type" value="Genomic_DNA"/>
</dbReference>
<dbReference type="GO" id="GO:0005524">
    <property type="term" value="F:ATP binding"/>
    <property type="evidence" value="ECO:0007669"/>
    <property type="project" value="UniProtKB-KW"/>
</dbReference>
<evidence type="ECO:0000256" key="11">
    <source>
        <dbReference type="ARBA" id="ARBA00038036"/>
    </source>
</evidence>
<dbReference type="InterPro" id="IPR004619">
    <property type="entry name" value="Type_III_PanK"/>
</dbReference>